<keyword evidence="2 5" id="KW-0645">Protease</keyword>
<gene>
    <name evidence="5" type="ORF">ACFQ07_24460</name>
</gene>
<dbReference type="PANTHER" id="PTHR43343">
    <property type="entry name" value="PEPTIDASE S12"/>
    <property type="match status" value="1"/>
</dbReference>
<evidence type="ECO:0000259" key="4">
    <source>
        <dbReference type="Pfam" id="PF00089"/>
    </source>
</evidence>
<organism evidence="5 6">
    <name type="scientific">Actinomadura adrarensis</name>
    <dbReference type="NCBI Taxonomy" id="1819600"/>
    <lineage>
        <taxon>Bacteria</taxon>
        <taxon>Bacillati</taxon>
        <taxon>Actinomycetota</taxon>
        <taxon>Actinomycetes</taxon>
        <taxon>Streptosporangiales</taxon>
        <taxon>Thermomonosporaceae</taxon>
        <taxon>Actinomadura</taxon>
    </lineage>
</organism>
<dbReference type="EMBL" id="JBHTIR010003566">
    <property type="protein sequence ID" value="MFD0855417.1"/>
    <property type="molecule type" value="Genomic_DNA"/>
</dbReference>
<proteinExistence type="inferred from homology"/>
<dbReference type="InterPro" id="IPR001940">
    <property type="entry name" value="Peptidase_S1C"/>
</dbReference>
<dbReference type="InterPro" id="IPR051201">
    <property type="entry name" value="Chloro_Bact_Ser_Proteases"/>
</dbReference>
<name>A0ABW3CN52_9ACTN</name>
<keyword evidence="3 5" id="KW-0378">Hydrolase</keyword>
<evidence type="ECO:0000256" key="1">
    <source>
        <dbReference type="ARBA" id="ARBA00010541"/>
    </source>
</evidence>
<evidence type="ECO:0000313" key="5">
    <source>
        <dbReference type="EMBL" id="MFD0855417.1"/>
    </source>
</evidence>
<dbReference type="InterPro" id="IPR043504">
    <property type="entry name" value="Peptidase_S1_PA_chymotrypsin"/>
</dbReference>
<feature type="domain" description="Peptidase S1" evidence="4">
    <location>
        <begin position="8"/>
        <end position="70"/>
    </location>
</feature>
<dbReference type="GO" id="GO:0006508">
    <property type="term" value="P:proteolysis"/>
    <property type="evidence" value="ECO:0007669"/>
    <property type="project" value="UniProtKB-KW"/>
</dbReference>
<dbReference type="Proteomes" id="UP001597083">
    <property type="component" value="Unassembled WGS sequence"/>
</dbReference>
<dbReference type="EC" id="3.4.21.-" evidence="5"/>
<accession>A0ABW3CN52</accession>
<protein>
    <submittedName>
        <fullName evidence="5">S1C family serine protease</fullName>
        <ecNumber evidence="5">3.4.21.-</ecNumber>
    </submittedName>
</protein>
<dbReference type="GO" id="GO:0008233">
    <property type="term" value="F:peptidase activity"/>
    <property type="evidence" value="ECO:0007669"/>
    <property type="project" value="UniProtKB-KW"/>
</dbReference>
<dbReference type="PRINTS" id="PR00834">
    <property type="entry name" value="PROTEASES2C"/>
</dbReference>
<keyword evidence="6" id="KW-1185">Reference proteome</keyword>
<dbReference type="Gene3D" id="2.40.10.10">
    <property type="entry name" value="Trypsin-like serine proteases"/>
    <property type="match status" value="1"/>
</dbReference>
<evidence type="ECO:0000256" key="2">
    <source>
        <dbReference type="ARBA" id="ARBA00022670"/>
    </source>
</evidence>
<reference evidence="6" key="1">
    <citation type="journal article" date="2019" name="Int. J. Syst. Evol. Microbiol.">
        <title>The Global Catalogue of Microorganisms (GCM) 10K type strain sequencing project: providing services to taxonomists for standard genome sequencing and annotation.</title>
        <authorList>
            <consortium name="The Broad Institute Genomics Platform"/>
            <consortium name="The Broad Institute Genome Sequencing Center for Infectious Disease"/>
            <person name="Wu L."/>
            <person name="Ma J."/>
        </authorList>
    </citation>
    <scope>NUCLEOTIDE SEQUENCE [LARGE SCALE GENOMIC DNA]</scope>
    <source>
        <strain evidence="6">JCM 31696</strain>
    </source>
</reference>
<comment type="similarity">
    <text evidence="1">Belongs to the peptidase S1C family.</text>
</comment>
<dbReference type="Pfam" id="PF00089">
    <property type="entry name" value="Trypsin"/>
    <property type="match status" value="1"/>
</dbReference>
<sequence>FLRERLTRQQSSTVIQNAIQTDAAINPGNSGGALVNGAGQLIGINTAIATSGTGSGNIGVGFAIPVNDARQAAEAIISGR</sequence>
<dbReference type="PANTHER" id="PTHR43343:SF3">
    <property type="entry name" value="PROTEASE DO-LIKE 8, CHLOROPLASTIC"/>
    <property type="match status" value="1"/>
</dbReference>
<dbReference type="InterPro" id="IPR001254">
    <property type="entry name" value="Trypsin_dom"/>
</dbReference>
<dbReference type="SUPFAM" id="SSF50494">
    <property type="entry name" value="Trypsin-like serine proteases"/>
    <property type="match status" value="1"/>
</dbReference>
<feature type="non-terminal residue" evidence="5">
    <location>
        <position position="1"/>
    </location>
</feature>
<comment type="caution">
    <text evidence="5">The sequence shown here is derived from an EMBL/GenBank/DDBJ whole genome shotgun (WGS) entry which is preliminary data.</text>
</comment>
<evidence type="ECO:0000256" key="3">
    <source>
        <dbReference type="ARBA" id="ARBA00022801"/>
    </source>
</evidence>
<dbReference type="InterPro" id="IPR009003">
    <property type="entry name" value="Peptidase_S1_PA"/>
</dbReference>
<evidence type="ECO:0000313" key="6">
    <source>
        <dbReference type="Proteomes" id="UP001597083"/>
    </source>
</evidence>